<keyword evidence="2" id="KW-1185">Reference proteome</keyword>
<name>A0A4Z2F698_9TELE</name>
<dbReference type="EMBL" id="SRLO01001572">
    <property type="protein sequence ID" value="TNN36786.1"/>
    <property type="molecule type" value="Genomic_DNA"/>
</dbReference>
<accession>A0A4Z2F698</accession>
<dbReference type="Proteomes" id="UP000314294">
    <property type="component" value="Unassembled WGS sequence"/>
</dbReference>
<evidence type="ECO:0000313" key="2">
    <source>
        <dbReference type="Proteomes" id="UP000314294"/>
    </source>
</evidence>
<reference evidence="1 2" key="1">
    <citation type="submission" date="2019-03" db="EMBL/GenBank/DDBJ databases">
        <title>First draft genome of Liparis tanakae, snailfish: a comprehensive survey of snailfish specific genes.</title>
        <authorList>
            <person name="Kim W."/>
            <person name="Song I."/>
            <person name="Jeong J.-H."/>
            <person name="Kim D."/>
            <person name="Kim S."/>
            <person name="Ryu S."/>
            <person name="Song J.Y."/>
            <person name="Lee S.K."/>
        </authorList>
    </citation>
    <scope>NUCLEOTIDE SEQUENCE [LARGE SCALE GENOMIC DNA]</scope>
    <source>
        <tissue evidence="1">Muscle</tissue>
    </source>
</reference>
<proteinExistence type="predicted"/>
<evidence type="ECO:0000313" key="1">
    <source>
        <dbReference type="EMBL" id="TNN36786.1"/>
    </source>
</evidence>
<protein>
    <submittedName>
        <fullName evidence="1">Uncharacterized protein</fullName>
    </submittedName>
</protein>
<organism evidence="1 2">
    <name type="scientific">Liparis tanakae</name>
    <name type="common">Tanaka's snailfish</name>
    <dbReference type="NCBI Taxonomy" id="230148"/>
    <lineage>
        <taxon>Eukaryota</taxon>
        <taxon>Metazoa</taxon>
        <taxon>Chordata</taxon>
        <taxon>Craniata</taxon>
        <taxon>Vertebrata</taxon>
        <taxon>Euteleostomi</taxon>
        <taxon>Actinopterygii</taxon>
        <taxon>Neopterygii</taxon>
        <taxon>Teleostei</taxon>
        <taxon>Neoteleostei</taxon>
        <taxon>Acanthomorphata</taxon>
        <taxon>Eupercaria</taxon>
        <taxon>Perciformes</taxon>
        <taxon>Cottioidei</taxon>
        <taxon>Cottales</taxon>
        <taxon>Liparidae</taxon>
        <taxon>Liparis</taxon>
    </lineage>
</organism>
<comment type="caution">
    <text evidence="1">The sequence shown here is derived from an EMBL/GenBank/DDBJ whole genome shotgun (WGS) entry which is preliminary data.</text>
</comment>
<gene>
    <name evidence="1" type="ORF">EYF80_053048</name>
</gene>
<sequence length="68" mass="7568">MNHKLRQPASAEEDEVIQNGCQMDLQRGQNTLSTQSRLVVRTDAFRLVAFEPKRVGANNEAALVFGPL</sequence>
<dbReference type="AlphaFoldDB" id="A0A4Z2F698"/>